<keyword evidence="4 5" id="KW-0472">Membrane</keyword>
<feature type="transmembrane region" description="Helical" evidence="5">
    <location>
        <begin position="405"/>
        <end position="431"/>
    </location>
</feature>
<comment type="subcellular location">
    <subcellularLocation>
        <location evidence="1">Membrane</location>
        <topology evidence="1">Multi-pass membrane protein</topology>
    </subcellularLocation>
</comment>
<organism evidence="7 8">
    <name type="scientific">Penicillium patulum</name>
    <name type="common">Penicillium griseofulvum</name>
    <dbReference type="NCBI Taxonomy" id="5078"/>
    <lineage>
        <taxon>Eukaryota</taxon>
        <taxon>Fungi</taxon>
        <taxon>Dikarya</taxon>
        <taxon>Ascomycota</taxon>
        <taxon>Pezizomycotina</taxon>
        <taxon>Eurotiomycetes</taxon>
        <taxon>Eurotiomycetidae</taxon>
        <taxon>Eurotiales</taxon>
        <taxon>Aspergillaceae</taxon>
        <taxon>Penicillium</taxon>
    </lineage>
</organism>
<comment type="caution">
    <text evidence="7">The sequence shown here is derived from an EMBL/GenBank/DDBJ whole genome shotgun (WGS) entry which is preliminary data.</text>
</comment>
<dbReference type="STRING" id="5078.A0A135LS98"/>
<evidence type="ECO:0000256" key="1">
    <source>
        <dbReference type="ARBA" id="ARBA00004141"/>
    </source>
</evidence>
<name>A0A135LS98_PENPA</name>
<gene>
    <name evidence="7" type="ORF">PGRI_092140</name>
</gene>
<evidence type="ECO:0000256" key="5">
    <source>
        <dbReference type="SAM" id="Phobius"/>
    </source>
</evidence>
<dbReference type="InterPro" id="IPR036259">
    <property type="entry name" value="MFS_trans_sf"/>
</dbReference>
<keyword evidence="3 5" id="KW-1133">Transmembrane helix</keyword>
<feature type="transmembrane region" description="Helical" evidence="5">
    <location>
        <begin position="452"/>
        <end position="471"/>
    </location>
</feature>
<dbReference type="GO" id="GO:1990961">
    <property type="term" value="P:xenobiotic detoxification by transmembrane export across the plasma membrane"/>
    <property type="evidence" value="ECO:0007669"/>
    <property type="project" value="TreeGrafter"/>
</dbReference>
<dbReference type="Proteomes" id="UP000070168">
    <property type="component" value="Unassembled WGS sequence"/>
</dbReference>
<dbReference type="InterPro" id="IPR020846">
    <property type="entry name" value="MFS_dom"/>
</dbReference>
<dbReference type="GO" id="GO:0015244">
    <property type="term" value="F:fluconazole transmembrane transporter activity"/>
    <property type="evidence" value="ECO:0007669"/>
    <property type="project" value="TreeGrafter"/>
</dbReference>
<dbReference type="RefSeq" id="XP_040650357.1">
    <property type="nucleotide sequence ID" value="XM_040796927.1"/>
</dbReference>
<dbReference type="Pfam" id="PF07690">
    <property type="entry name" value="MFS_1"/>
    <property type="match status" value="1"/>
</dbReference>
<dbReference type="SUPFAM" id="SSF103473">
    <property type="entry name" value="MFS general substrate transporter"/>
    <property type="match status" value="1"/>
</dbReference>
<evidence type="ECO:0000256" key="2">
    <source>
        <dbReference type="ARBA" id="ARBA00022692"/>
    </source>
</evidence>
<dbReference type="PANTHER" id="PTHR23502:SF23">
    <property type="entry name" value="FLUCONAZOLE RESISTANCE PROTEIN 1"/>
    <property type="match status" value="1"/>
</dbReference>
<dbReference type="GO" id="GO:0005886">
    <property type="term" value="C:plasma membrane"/>
    <property type="evidence" value="ECO:0007669"/>
    <property type="project" value="TreeGrafter"/>
</dbReference>
<reference evidence="7 8" key="1">
    <citation type="journal article" date="2016" name="BMC Genomics">
        <title>Genome sequencing and secondary metabolism of the postharvest pathogen Penicillium griseofulvum.</title>
        <authorList>
            <person name="Banani H."/>
            <person name="Marcet-Houben M."/>
            <person name="Ballester A.R."/>
            <person name="Abbruscato P."/>
            <person name="Gonzalez-Candelas L."/>
            <person name="Gabaldon T."/>
            <person name="Spadaro D."/>
        </authorList>
    </citation>
    <scope>NUCLEOTIDE SEQUENCE [LARGE SCALE GENOMIC DNA]</scope>
    <source>
        <strain evidence="7 8">PG3</strain>
    </source>
</reference>
<dbReference type="OrthoDB" id="3357846at2759"/>
<dbReference type="EMBL" id="LHQR01000028">
    <property type="protein sequence ID" value="KXG51821.1"/>
    <property type="molecule type" value="Genomic_DNA"/>
</dbReference>
<feature type="transmembrane region" description="Helical" evidence="5">
    <location>
        <begin position="133"/>
        <end position="153"/>
    </location>
</feature>
<feature type="transmembrane region" description="Helical" evidence="5">
    <location>
        <begin position="477"/>
        <end position="495"/>
    </location>
</feature>
<feature type="transmembrane region" description="Helical" evidence="5">
    <location>
        <begin position="382"/>
        <end position="399"/>
    </location>
</feature>
<evidence type="ECO:0000256" key="3">
    <source>
        <dbReference type="ARBA" id="ARBA00022989"/>
    </source>
</evidence>
<dbReference type="Gene3D" id="1.20.1250.20">
    <property type="entry name" value="MFS general substrate transporter like domains"/>
    <property type="match status" value="1"/>
</dbReference>
<dbReference type="GeneID" id="63712227"/>
<feature type="transmembrane region" description="Helical" evidence="5">
    <location>
        <begin position="103"/>
        <end position="121"/>
    </location>
</feature>
<keyword evidence="2 5" id="KW-0812">Transmembrane</keyword>
<accession>A0A135LS98</accession>
<evidence type="ECO:0000313" key="7">
    <source>
        <dbReference type="EMBL" id="KXG51821.1"/>
    </source>
</evidence>
<dbReference type="OMA" id="HWIVSCI"/>
<feature type="transmembrane region" description="Helical" evidence="5">
    <location>
        <begin position="188"/>
        <end position="208"/>
    </location>
</feature>
<protein>
    <submittedName>
        <fullName evidence="7">Major facilitator superfamily domain, general substrate transporter</fullName>
    </submittedName>
</protein>
<dbReference type="CDD" id="cd17323">
    <property type="entry name" value="MFS_Tpo1_MDR_like"/>
    <property type="match status" value="1"/>
</dbReference>
<dbReference type="AlphaFoldDB" id="A0A135LS98"/>
<feature type="transmembrane region" description="Helical" evidence="5">
    <location>
        <begin position="228"/>
        <end position="252"/>
    </location>
</feature>
<keyword evidence="8" id="KW-1185">Reference proteome</keyword>
<feature type="domain" description="Major facilitator superfamily (MFS) profile" evidence="6">
    <location>
        <begin position="67"/>
        <end position="500"/>
    </location>
</feature>
<dbReference type="PROSITE" id="PS50850">
    <property type="entry name" value="MFS"/>
    <property type="match status" value="1"/>
</dbReference>
<proteinExistence type="predicted"/>
<evidence type="ECO:0000256" key="4">
    <source>
        <dbReference type="ARBA" id="ARBA00023136"/>
    </source>
</evidence>
<evidence type="ECO:0000259" key="6">
    <source>
        <dbReference type="PROSITE" id="PS50850"/>
    </source>
</evidence>
<feature type="transmembrane region" description="Helical" evidence="5">
    <location>
        <begin position="301"/>
        <end position="319"/>
    </location>
</feature>
<sequence length="509" mass="56044">MDILRESPLGQLLRAITGNRILLYPEEKPGFVPSNSEETRYQIEPKQSLGGDSAIIPTSYAAHAENEYIVDCLYTFAIYSGSSIYVPAAPQIIEHFQVSQTKASLGLALYVLGYGLGPLLFSPLSEVPFYGRNIPYITSLVIFVALCVPTALVDNYTGFMILRLLQGFFGSPCLASGGASMADMYSDIYLPLGLTSWVAAAYGGPAFGPLLSAYSIAAKGWRWAMWEILWLSAPILVLMIVCLPETSADNILLRRARRLRRVTGNSNLMSRSEIAQSSRSFNNIVIHSLIKPVEIMIKDPAVLFANIYTSLVYGIYYSFFEAFPLVYPTKYGLDTQDVALIFLSIVIGCVLAMVVYIVYLYTYLMPDLKANGHRAYEQRLRPALFASFGPPIGLLIFAWTTNGSIHWAVSALGIVIYAGSIFIILQCIAVYQPLAYPKYAASLFAGNDTARSAAAFAFILFSRFMFIDLGIDKGVTLLAGLSVMGIIGMFILYFYGANLRARSRFAEHG</sequence>
<dbReference type="InterPro" id="IPR011701">
    <property type="entry name" value="MFS"/>
</dbReference>
<feature type="transmembrane region" description="Helical" evidence="5">
    <location>
        <begin position="339"/>
        <end position="361"/>
    </location>
</feature>
<evidence type="ECO:0000313" key="8">
    <source>
        <dbReference type="Proteomes" id="UP000070168"/>
    </source>
</evidence>
<dbReference type="PANTHER" id="PTHR23502">
    <property type="entry name" value="MAJOR FACILITATOR SUPERFAMILY"/>
    <property type="match status" value="1"/>
</dbReference>